<dbReference type="GeneID" id="54406541"/>
<dbReference type="AlphaFoldDB" id="A0A6A6A5E5"/>
<dbReference type="RefSeq" id="XP_033520795.1">
    <property type="nucleotide sequence ID" value="XM_033666109.1"/>
</dbReference>
<evidence type="ECO:0000256" key="2">
    <source>
        <dbReference type="ARBA" id="ARBA00022448"/>
    </source>
</evidence>
<feature type="transmembrane region" description="Helical" evidence="6">
    <location>
        <begin position="428"/>
        <end position="454"/>
    </location>
</feature>
<comment type="subcellular location">
    <subcellularLocation>
        <location evidence="1">Membrane</location>
        <topology evidence="1">Multi-pass membrane protein</topology>
    </subcellularLocation>
</comment>
<dbReference type="EMBL" id="ML977513">
    <property type="protein sequence ID" value="KAF2126403.1"/>
    <property type="molecule type" value="Genomic_DNA"/>
</dbReference>
<keyword evidence="4 6" id="KW-1133">Transmembrane helix</keyword>
<organism evidence="7 8">
    <name type="scientific">Dothidotthia symphoricarpi CBS 119687</name>
    <dbReference type="NCBI Taxonomy" id="1392245"/>
    <lineage>
        <taxon>Eukaryota</taxon>
        <taxon>Fungi</taxon>
        <taxon>Dikarya</taxon>
        <taxon>Ascomycota</taxon>
        <taxon>Pezizomycotina</taxon>
        <taxon>Dothideomycetes</taxon>
        <taxon>Pleosporomycetidae</taxon>
        <taxon>Pleosporales</taxon>
        <taxon>Dothidotthiaceae</taxon>
        <taxon>Dothidotthia</taxon>
    </lineage>
</organism>
<gene>
    <name evidence="7" type="ORF">P153DRAFT_346080</name>
</gene>
<dbReference type="PANTHER" id="PTHR19432">
    <property type="entry name" value="SUGAR TRANSPORTER"/>
    <property type="match status" value="1"/>
</dbReference>
<dbReference type="PANTHER" id="PTHR19432:SF35">
    <property type="entry name" value="SOLUTE CARRIER FAMILY 45 MEMBER 3 ISOFORM X1"/>
    <property type="match status" value="1"/>
</dbReference>
<feature type="transmembrane region" description="Helical" evidence="6">
    <location>
        <begin position="217"/>
        <end position="237"/>
    </location>
</feature>
<evidence type="ECO:0000313" key="7">
    <source>
        <dbReference type="EMBL" id="KAF2126403.1"/>
    </source>
</evidence>
<keyword evidence="5 6" id="KW-0472">Membrane</keyword>
<evidence type="ECO:0000313" key="8">
    <source>
        <dbReference type="Proteomes" id="UP000799771"/>
    </source>
</evidence>
<feature type="transmembrane region" description="Helical" evidence="6">
    <location>
        <begin position="59"/>
        <end position="81"/>
    </location>
</feature>
<name>A0A6A6A5E5_9PLEO</name>
<dbReference type="OrthoDB" id="28755at2759"/>
<feature type="transmembrane region" description="Helical" evidence="6">
    <location>
        <begin position="399"/>
        <end position="422"/>
    </location>
</feature>
<keyword evidence="2" id="KW-0813">Transport</keyword>
<proteinExistence type="predicted"/>
<evidence type="ECO:0000256" key="1">
    <source>
        <dbReference type="ARBA" id="ARBA00004141"/>
    </source>
</evidence>
<feature type="transmembrane region" description="Helical" evidence="6">
    <location>
        <begin position="307"/>
        <end position="332"/>
    </location>
</feature>
<reference evidence="7" key="1">
    <citation type="journal article" date="2020" name="Stud. Mycol.">
        <title>101 Dothideomycetes genomes: a test case for predicting lifestyles and emergence of pathogens.</title>
        <authorList>
            <person name="Haridas S."/>
            <person name="Albert R."/>
            <person name="Binder M."/>
            <person name="Bloem J."/>
            <person name="Labutti K."/>
            <person name="Salamov A."/>
            <person name="Andreopoulos B."/>
            <person name="Baker S."/>
            <person name="Barry K."/>
            <person name="Bills G."/>
            <person name="Bluhm B."/>
            <person name="Cannon C."/>
            <person name="Castanera R."/>
            <person name="Culley D."/>
            <person name="Daum C."/>
            <person name="Ezra D."/>
            <person name="Gonzalez J."/>
            <person name="Henrissat B."/>
            <person name="Kuo A."/>
            <person name="Liang C."/>
            <person name="Lipzen A."/>
            <person name="Lutzoni F."/>
            <person name="Magnuson J."/>
            <person name="Mondo S."/>
            <person name="Nolan M."/>
            <person name="Ohm R."/>
            <person name="Pangilinan J."/>
            <person name="Park H.-J."/>
            <person name="Ramirez L."/>
            <person name="Alfaro M."/>
            <person name="Sun H."/>
            <person name="Tritt A."/>
            <person name="Yoshinaga Y."/>
            <person name="Zwiers L.-H."/>
            <person name="Turgeon B."/>
            <person name="Goodwin S."/>
            <person name="Spatafora J."/>
            <person name="Crous P."/>
            <person name="Grigoriev I."/>
        </authorList>
    </citation>
    <scope>NUCLEOTIDE SEQUENCE</scope>
    <source>
        <strain evidence="7">CBS 119687</strain>
    </source>
</reference>
<accession>A0A6A6A5E5</accession>
<dbReference type="GO" id="GO:0005886">
    <property type="term" value="C:plasma membrane"/>
    <property type="evidence" value="ECO:0007669"/>
    <property type="project" value="TreeGrafter"/>
</dbReference>
<feature type="transmembrane region" description="Helical" evidence="6">
    <location>
        <begin position="466"/>
        <end position="490"/>
    </location>
</feature>
<feature type="transmembrane region" description="Helical" evidence="6">
    <location>
        <begin position="352"/>
        <end position="378"/>
    </location>
</feature>
<dbReference type="Proteomes" id="UP000799771">
    <property type="component" value="Unassembled WGS sequence"/>
</dbReference>
<feature type="transmembrane region" description="Helical" evidence="6">
    <location>
        <begin position="502"/>
        <end position="520"/>
    </location>
</feature>
<dbReference type="InterPro" id="IPR036259">
    <property type="entry name" value="MFS_trans_sf"/>
</dbReference>
<evidence type="ECO:0000256" key="5">
    <source>
        <dbReference type="ARBA" id="ARBA00023136"/>
    </source>
</evidence>
<feature type="transmembrane region" description="Helical" evidence="6">
    <location>
        <begin position="249"/>
        <end position="268"/>
    </location>
</feature>
<dbReference type="Gene3D" id="1.20.1250.20">
    <property type="entry name" value="MFS general substrate transporter like domains"/>
    <property type="match status" value="1"/>
</dbReference>
<dbReference type="GO" id="GO:0008506">
    <property type="term" value="F:sucrose:proton symporter activity"/>
    <property type="evidence" value="ECO:0007669"/>
    <property type="project" value="TreeGrafter"/>
</dbReference>
<feature type="transmembrane region" description="Helical" evidence="6">
    <location>
        <begin position="128"/>
        <end position="147"/>
    </location>
</feature>
<dbReference type="Pfam" id="PF13347">
    <property type="entry name" value="MFS_2"/>
    <property type="match status" value="1"/>
</dbReference>
<evidence type="ECO:0000256" key="4">
    <source>
        <dbReference type="ARBA" id="ARBA00022989"/>
    </source>
</evidence>
<keyword evidence="3 6" id="KW-0812">Transmembrane</keyword>
<evidence type="ECO:0000256" key="3">
    <source>
        <dbReference type="ARBA" id="ARBA00022692"/>
    </source>
</evidence>
<protein>
    <submittedName>
        <fullName evidence="7">MFS general substrate transporter</fullName>
    </submittedName>
</protein>
<dbReference type="SUPFAM" id="SSF103473">
    <property type="entry name" value="MFS general substrate transporter"/>
    <property type="match status" value="1"/>
</dbReference>
<feature type="transmembrane region" description="Helical" evidence="6">
    <location>
        <begin position="93"/>
        <end position="116"/>
    </location>
</feature>
<evidence type="ECO:0000256" key="6">
    <source>
        <dbReference type="SAM" id="Phobius"/>
    </source>
</evidence>
<keyword evidence="8" id="KW-1185">Reference proteome</keyword>
<sequence>MNLFSRLINSWTGNKSAGESYYHFELATSDLDDDEHAEYNRSAASLPTTTKTRLPTSRVIMLSLALGGLQFFWSTIMANLVPFLRSLGLSKPVVAASMISQPLSGTLVGPWVGAFSDGLQTKWGRRRPVMVLGAVSATALLILLAWVDEWVHLLTCQLNQCGEYEQSVQHFVQGVAVTLVVGLSIAVQPFQSGARSIIIDNLPAGQQNEANVSSSRIICIGGVAGFLAGTIDIPSVFNNSYQITQLQGLAVLNAVVITSSVGATCFVFKESSQSCFRDGRGPRPLVNIWRSTHGLPDVIRKVCMVQFFAWSAWYSLLYYTTTFIAELAAVVASNGGTHAVQSKATDGRALRTGVFASLCFALVALSAAIVIPMILAWVEKTHLGRTGEGMEKQTSNHAILARLWMGSQALCGILMLASVVVASPPQGVLLISLLGVPWAVTQWVPLAIIGCEVADARHEEMHAGTVLGIHNVAISAPQILAGLMATIVYAAADAAGSRVPTAWVLAFGGCAAVYASRLAVDLI</sequence>